<dbReference type="AlphaFoldDB" id="A0AAE1M5F1"/>
<keyword evidence="2" id="KW-0732">Signal</keyword>
<keyword evidence="1" id="KW-0812">Transmembrane</keyword>
<name>A0AAE1M5F1_9FABA</name>
<dbReference type="EMBL" id="JAWXYG010000015">
    <property type="protein sequence ID" value="KAK4253705.1"/>
    <property type="molecule type" value="Genomic_DNA"/>
</dbReference>
<gene>
    <name evidence="3" type="ORF">QN277_010346</name>
</gene>
<reference evidence="3" key="1">
    <citation type="submission" date="2023-10" db="EMBL/GenBank/DDBJ databases">
        <title>Chromosome-level genome of the transformable northern wattle, Acacia crassicarpa.</title>
        <authorList>
            <person name="Massaro I."/>
            <person name="Sinha N.R."/>
            <person name="Poethig S."/>
            <person name="Leichty A.R."/>
        </authorList>
    </citation>
    <scope>NUCLEOTIDE SEQUENCE</scope>
    <source>
        <strain evidence="3">Acra3RX</strain>
        <tissue evidence="3">Leaf</tissue>
    </source>
</reference>
<protein>
    <recommendedName>
        <fullName evidence="5">Transmembrane protein</fullName>
    </recommendedName>
</protein>
<evidence type="ECO:0008006" key="5">
    <source>
        <dbReference type="Google" id="ProtNLM"/>
    </source>
</evidence>
<evidence type="ECO:0000256" key="1">
    <source>
        <dbReference type="SAM" id="Phobius"/>
    </source>
</evidence>
<sequence length="100" mass="10530">MAPISAFKFFAILLAVALFSVAGSAQDFDLSPLPAPAPKSGAAGSVSSSVALIGASVILSVLAILKDQAFLLYTFLFAALLFSKHCRFEAKPERSLCFFI</sequence>
<evidence type="ECO:0000313" key="4">
    <source>
        <dbReference type="Proteomes" id="UP001293593"/>
    </source>
</evidence>
<dbReference type="Proteomes" id="UP001293593">
    <property type="component" value="Unassembled WGS sequence"/>
</dbReference>
<comment type="caution">
    <text evidence="3">The sequence shown here is derived from an EMBL/GenBank/DDBJ whole genome shotgun (WGS) entry which is preliminary data.</text>
</comment>
<evidence type="ECO:0000313" key="3">
    <source>
        <dbReference type="EMBL" id="KAK4253705.1"/>
    </source>
</evidence>
<feature type="chain" id="PRO_5042137094" description="Transmembrane protein" evidence="2">
    <location>
        <begin position="26"/>
        <end position="100"/>
    </location>
</feature>
<accession>A0AAE1M5F1</accession>
<dbReference type="PANTHER" id="PTHR33659:SF1">
    <property type="entry name" value="PROTEIN, PUTATIVE-RELATED"/>
    <property type="match status" value="1"/>
</dbReference>
<feature type="transmembrane region" description="Helical" evidence="1">
    <location>
        <begin position="49"/>
        <end position="82"/>
    </location>
</feature>
<proteinExistence type="predicted"/>
<dbReference type="PANTHER" id="PTHR33659">
    <property type="entry name" value="PROTEIN, PUTATIVE-RELATED-RELATED"/>
    <property type="match status" value="1"/>
</dbReference>
<keyword evidence="1" id="KW-0472">Membrane</keyword>
<feature type="signal peptide" evidence="2">
    <location>
        <begin position="1"/>
        <end position="25"/>
    </location>
</feature>
<organism evidence="3 4">
    <name type="scientific">Acacia crassicarpa</name>
    <name type="common">northern wattle</name>
    <dbReference type="NCBI Taxonomy" id="499986"/>
    <lineage>
        <taxon>Eukaryota</taxon>
        <taxon>Viridiplantae</taxon>
        <taxon>Streptophyta</taxon>
        <taxon>Embryophyta</taxon>
        <taxon>Tracheophyta</taxon>
        <taxon>Spermatophyta</taxon>
        <taxon>Magnoliopsida</taxon>
        <taxon>eudicotyledons</taxon>
        <taxon>Gunneridae</taxon>
        <taxon>Pentapetalae</taxon>
        <taxon>rosids</taxon>
        <taxon>fabids</taxon>
        <taxon>Fabales</taxon>
        <taxon>Fabaceae</taxon>
        <taxon>Caesalpinioideae</taxon>
        <taxon>mimosoid clade</taxon>
        <taxon>Acacieae</taxon>
        <taxon>Acacia</taxon>
    </lineage>
</organism>
<keyword evidence="4" id="KW-1185">Reference proteome</keyword>
<keyword evidence="1" id="KW-1133">Transmembrane helix</keyword>
<evidence type="ECO:0000256" key="2">
    <source>
        <dbReference type="SAM" id="SignalP"/>
    </source>
</evidence>